<dbReference type="AlphaFoldDB" id="A0A1R1YR80"/>
<sequence length="357" mass="40151">MFDSGNIPKSMTTSVVVPVPKKGDMKDPNNYRRISLIPTFIKLLAKIVATKLAAIDKKYNILVKEQAGLRNFEECAAQATTLYEIAKRRKIKNLQTWICYIDYSKAYDRVPHMALIYKLRSIGIGGNLLNLIVGMYHDPKITVRIGDKLLGPSEYLCGVRQGCPASPILFDFFINVIFKGVLGVEVPGLPNRIPGLLFAEDAFVLADSAENLQTSLDAITVWSDTWEMAVNASKCAIMGVNCDDPAEPTRQRLTIRKNDQYTYLGYQMIPKYSVADTIKHIKIMATYAAYYFYKPLWHNHRTQNSVLLLCPATNWIVIDMATRMVAEVGKNAATERILEEMGISLVFLRTSTAREHA</sequence>
<organism evidence="2 3">
    <name type="scientific">Smittium culicis</name>
    <dbReference type="NCBI Taxonomy" id="133412"/>
    <lineage>
        <taxon>Eukaryota</taxon>
        <taxon>Fungi</taxon>
        <taxon>Fungi incertae sedis</taxon>
        <taxon>Zoopagomycota</taxon>
        <taxon>Kickxellomycotina</taxon>
        <taxon>Harpellomycetes</taxon>
        <taxon>Harpellales</taxon>
        <taxon>Legeriomycetaceae</taxon>
        <taxon>Smittium</taxon>
    </lineage>
</organism>
<keyword evidence="3" id="KW-1185">Reference proteome</keyword>
<dbReference type="EMBL" id="LSSM01000292">
    <property type="protein sequence ID" value="OMJ29408.1"/>
    <property type="molecule type" value="Genomic_DNA"/>
</dbReference>
<proteinExistence type="predicted"/>
<dbReference type="PANTHER" id="PTHR19446">
    <property type="entry name" value="REVERSE TRANSCRIPTASES"/>
    <property type="match status" value="1"/>
</dbReference>
<keyword evidence="2" id="KW-0808">Transferase</keyword>
<evidence type="ECO:0000313" key="3">
    <source>
        <dbReference type="Proteomes" id="UP000187429"/>
    </source>
</evidence>
<reference evidence="3" key="1">
    <citation type="submission" date="2017-01" db="EMBL/GenBank/DDBJ databases">
        <authorList>
            <person name="Wang Y."/>
            <person name="White M."/>
            <person name="Kvist S."/>
            <person name="Moncalvo J.-M."/>
        </authorList>
    </citation>
    <scope>NUCLEOTIDE SEQUENCE [LARGE SCALE GENOMIC DNA]</scope>
    <source>
        <strain evidence="3">ID-206-W2</strain>
    </source>
</reference>
<comment type="caution">
    <text evidence="2">The sequence shown here is derived from an EMBL/GenBank/DDBJ whole genome shotgun (WGS) entry which is preliminary data.</text>
</comment>
<dbReference type="Pfam" id="PF00078">
    <property type="entry name" value="RVT_1"/>
    <property type="match status" value="1"/>
</dbReference>
<keyword evidence="2" id="KW-0695">RNA-directed DNA polymerase</keyword>
<dbReference type="PROSITE" id="PS50878">
    <property type="entry name" value="RT_POL"/>
    <property type="match status" value="1"/>
</dbReference>
<accession>A0A1R1YR80</accession>
<name>A0A1R1YR80_9FUNG</name>
<dbReference type="InterPro" id="IPR043502">
    <property type="entry name" value="DNA/RNA_pol_sf"/>
</dbReference>
<dbReference type="OrthoDB" id="6437545at2759"/>
<dbReference type="SUPFAM" id="SSF56672">
    <property type="entry name" value="DNA/RNA polymerases"/>
    <property type="match status" value="1"/>
</dbReference>
<dbReference type="GO" id="GO:0003964">
    <property type="term" value="F:RNA-directed DNA polymerase activity"/>
    <property type="evidence" value="ECO:0007669"/>
    <property type="project" value="UniProtKB-KW"/>
</dbReference>
<protein>
    <submittedName>
        <fullName evidence="2">LINE-1 reverse transcriptase-like protein</fullName>
    </submittedName>
</protein>
<dbReference type="Proteomes" id="UP000187429">
    <property type="component" value="Unassembled WGS sequence"/>
</dbReference>
<evidence type="ECO:0000259" key="1">
    <source>
        <dbReference type="PROSITE" id="PS50878"/>
    </source>
</evidence>
<dbReference type="CDD" id="cd01650">
    <property type="entry name" value="RT_nLTR_like"/>
    <property type="match status" value="1"/>
</dbReference>
<dbReference type="InterPro" id="IPR000477">
    <property type="entry name" value="RT_dom"/>
</dbReference>
<evidence type="ECO:0000313" key="2">
    <source>
        <dbReference type="EMBL" id="OMJ29408.1"/>
    </source>
</evidence>
<feature type="domain" description="Reverse transcriptase" evidence="1">
    <location>
        <begin position="1"/>
        <end position="268"/>
    </location>
</feature>
<gene>
    <name evidence="2" type="ORF">AYI69_g1096</name>
</gene>
<keyword evidence="2" id="KW-0548">Nucleotidyltransferase</keyword>